<dbReference type="Gene3D" id="1.25.10.10">
    <property type="entry name" value="Leucine-rich Repeat Variant"/>
    <property type="match status" value="1"/>
</dbReference>
<feature type="transmembrane region" description="Helical" evidence="2">
    <location>
        <begin position="23"/>
        <end position="45"/>
    </location>
</feature>
<dbReference type="RefSeq" id="WP_266012314.1">
    <property type="nucleotide sequence ID" value="NZ_JAPFQP010000002.1"/>
</dbReference>
<keyword evidence="2" id="KW-0812">Transmembrane</keyword>
<keyword evidence="2" id="KW-0472">Membrane</keyword>
<sequence>MYKVLSTYTGPLQWNTTTVPEDLLWYMTATFLFLTLAYLSSVFYFRNRINNKTSREAGRKKELAPMISKFLFYTEEDPLEARQEYVQLKIQIRQLLKDGLTRTVLSEVLRDLKKDVSGSARKELLNLYSDLGLQENAIKRLRSSKWQVLSGAILELTQMEIKEAYGLIKKHINHRRSVVRKQAQIATVSLKNEGINYFLDSNRYPISEWQQLKLLDVIRHLEGFEPPKFKNWLTSKNTDVVLFALRLIKYYKQNDAAKAIIRLVNHKNQHIRIEAIQCIREFNLQEAVDTLKKAFSKGNEEVKLLILDSIGLLGDLSDIHFLQNIANNSSTHIISGKALSVINTLKPETILPDEGIETTKEIINTAPQDKPENMKQKEKEALSVHLPKPDLPKNPEQWEDFLDPDFEDELIFSQCCLEEFRDLIQEIGEPLLKSGDPGTLPLDFLPLVISEAKEEIQETATPKQPTTENSSGPTYNCDYPLHAEERITREIEALLEIEIEGKPEQEEDDAFNLNFLPILVDDPGIPEEEDMGDPDLRSIEVIAETLRYKVPEAFDRADKPTENYSLQVPPEESFEAVKAIDWSAIASKNLEVSMEKKEKAVISGKLEDQEELYGFSIFQELFRTADTESKLILLDEVLAVGDEKEVYFLKTLSDDPSELVQKKASKILADLSKQLEQQKSKEEPVVVSGARVNEQAVPDVLFELSFEPEEDCFRDPDEDEPELIARRSKQPVEKKAENPGNFLGNFISLTHKILEKVYG</sequence>
<evidence type="ECO:0000313" key="4">
    <source>
        <dbReference type="Proteomes" id="UP001207116"/>
    </source>
</evidence>
<dbReference type="InterPro" id="IPR011989">
    <property type="entry name" value="ARM-like"/>
</dbReference>
<gene>
    <name evidence="3" type="ORF">OO016_08210</name>
</gene>
<dbReference type="AlphaFoldDB" id="A0AAE3SPI9"/>
<feature type="region of interest" description="Disordered" evidence="1">
    <location>
        <begin position="455"/>
        <end position="475"/>
    </location>
</feature>
<keyword evidence="4" id="KW-1185">Reference proteome</keyword>
<evidence type="ECO:0000313" key="3">
    <source>
        <dbReference type="EMBL" id="MCX2719582.1"/>
    </source>
</evidence>
<dbReference type="Proteomes" id="UP001207116">
    <property type="component" value="Unassembled WGS sequence"/>
</dbReference>
<evidence type="ECO:0000256" key="2">
    <source>
        <dbReference type="SAM" id="Phobius"/>
    </source>
</evidence>
<keyword evidence="2" id="KW-1133">Transmembrane helix</keyword>
<proteinExistence type="predicted"/>
<protein>
    <submittedName>
        <fullName evidence="3">HEAT repeat domain-containing protein</fullName>
    </submittedName>
</protein>
<reference evidence="3" key="1">
    <citation type="submission" date="2022-11" db="EMBL/GenBank/DDBJ databases">
        <title>The characterization of three novel Bacteroidetes species and genomic analysis of their roles in tidal elemental geochemical cycles.</title>
        <authorList>
            <person name="Ma K.-J."/>
        </authorList>
    </citation>
    <scope>NUCLEOTIDE SEQUENCE</scope>
    <source>
        <strain evidence="3">M415</strain>
    </source>
</reference>
<dbReference type="EMBL" id="JAPFQP010000002">
    <property type="protein sequence ID" value="MCX2719582.1"/>
    <property type="molecule type" value="Genomic_DNA"/>
</dbReference>
<dbReference type="Pfam" id="PF13646">
    <property type="entry name" value="HEAT_2"/>
    <property type="match status" value="1"/>
</dbReference>
<organism evidence="3 4">
    <name type="scientific">Lentiprolixibacter aurantiacus</name>
    <dbReference type="NCBI Taxonomy" id="2993939"/>
    <lineage>
        <taxon>Bacteria</taxon>
        <taxon>Pseudomonadati</taxon>
        <taxon>Bacteroidota</taxon>
        <taxon>Flavobacteriia</taxon>
        <taxon>Flavobacteriales</taxon>
        <taxon>Flavobacteriaceae</taxon>
        <taxon>Lentiprolixibacter</taxon>
    </lineage>
</organism>
<accession>A0AAE3SPI9</accession>
<comment type="caution">
    <text evidence="3">The sequence shown here is derived from an EMBL/GenBank/DDBJ whole genome shotgun (WGS) entry which is preliminary data.</text>
</comment>
<name>A0AAE3SPI9_9FLAO</name>
<dbReference type="InterPro" id="IPR016024">
    <property type="entry name" value="ARM-type_fold"/>
</dbReference>
<evidence type="ECO:0000256" key="1">
    <source>
        <dbReference type="SAM" id="MobiDB-lite"/>
    </source>
</evidence>
<dbReference type="SUPFAM" id="SSF48371">
    <property type="entry name" value="ARM repeat"/>
    <property type="match status" value="1"/>
</dbReference>
<feature type="compositionally biased region" description="Polar residues" evidence="1">
    <location>
        <begin position="458"/>
        <end position="474"/>
    </location>
</feature>